<evidence type="ECO:0000313" key="2">
    <source>
        <dbReference type="Proteomes" id="UP000619079"/>
    </source>
</evidence>
<reference evidence="1" key="1">
    <citation type="submission" date="2020-12" db="EMBL/GenBank/DDBJ databases">
        <title>Sedimentitalea sp. nov., isolated from sand in Incheon.</title>
        <authorList>
            <person name="Kim W."/>
        </authorList>
    </citation>
    <scope>NUCLEOTIDE SEQUENCE</scope>
    <source>
        <strain evidence="1">CAU 1593</strain>
    </source>
</reference>
<name>A0A8J7J9P1_9RHOB</name>
<proteinExistence type="predicted"/>
<dbReference type="InterPro" id="IPR011010">
    <property type="entry name" value="DNA_brk_join_enz"/>
</dbReference>
<sequence>MKADLSVVLKDAPAAVRRAMTEDAQDLAPGAAQVMGRFWSAVRAGKGNLSMPPADAYRSAAASESTFRCLMRTMAAYAPHVSTAPAKLVSDEWYARRKKPPAKAASKPVKPVGANWPASWRRMKPKLDAAPISVSTRERYFANIDRCAAVVTEGLASDTHGFIAACELADAFLFHADESLRVKPVTAANYIYGLIALGVRGGVAEESLTAMRVIWRELQDQAALDEKNKYERLSALMERGGYAHVADRIGELRTRAQDLPAHSAAGRRSMQQAVVCAVILNKPPRKGDLVSWRFGEELIRDIDGTWRAEWEQEKTGGETETGGMWPEICDILDEWILGGRPDRLVHMRYNELVGRNWLSHDDTTPYRNLPTELTKAAIGVPSHDLRTLAADYMRRHDPAHAADIIATHLGHADRKSTAPYRAECDGAAGQAIWQGVRSIISKQTGKPSSKRRKRVHTLRP</sequence>
<evidence type="ECO:0000313" key="1">
    <source>
        <dbReference type="EMBL" id="MBJ6373402.1"/>
    </source>
</evidence>
<dbReference type="Proteomes" id="UP000619079">
    <property type="component" value="Unassembled WGS sequence"/>
</dbReference>
<dbReference type="AlphaFoldDB" id="A0A8J7J9P1"/>
<dbReference type="EMBL" id="JAELVR010000013">
    <property type="protein sequence ID" value="MBJ6373402.1"/>
    <property type="molecule type" value="Genomic_DNA"/>
</dbReference>
<keyword evidence="2" id="KW-1185">Reference proteome</keyword>
<protein>
    <submittedName>
        <fullName evidence="1">Uncharacterized protein</fullName>
    </submittedName>
</protein>
<gene>
    <name evidence="1" type="ORF">JF290_17880</name>
</gene>
<dbReference type="SUPFAM" id="SSF56349">
    <property type="entry name" value="DNA breaking-rejoining enzymes"/>
    <property type="match status" value="1"/>
</dbReference>
<dbReference type="GO" id="GO:0003677">
    <property type="term" value="F:DNA binding"/>
    <property type="evidence" value="ECO:0007669"/>
    <property type="project" value="InterPro"/>
</dbReference>
<comment type="caution">
    <text evidence="1">The sequence shown here is derived from an EMBL/GenBank/DDBJ whole genome shotgun (WGS) entry which is preliminary data.</text>
</comment>
<organism evidence="1 2">
    <name type="scientific">Sedimentitalea arenosa</name>
    <dbReference type="NCBI Taxonomy" id="2798803"/>
    <lineage>
        <taxon>Bacteria</taxon>
        <taxon>Pseudomonadati</taxon>
        <taxon>Pseudomonadota</taxon>
        <taxon>Alphaproteobacteria</taxon>
        <taxon>Rhodobacterales</taxon>
        <taxon>Paracoccaceae</taxon>
        <taxon>Sedimentitalea</taxon>
    </lineage>
</organism>
<accession>A0A8J7J9P1</accession>
<dbReference type="RefSeq" id="WP_199026275.1">
    <property type="nucleotide sequence ID" value="NZ_JAELVR010000013.1"/>
</dbReference>